<dbReference type="EMBL" id="AZDA01000046">
    <property type="protein sequence ID" value="KRK39104.1"/>
    <property type="molecule type" value="Genomic_DNA"/>
</dbReference>
<dbReference type="SUPFAM" id="SSF46785">
    <property type="entry name" value="Winged helix' DNA-binding domain"/>
    <property type="match status" value="1"/>
</dbReference>
<dbReference type="GO" id="GO:0003677">
    <property type="term" value="F:DNA binding"/>
    <property type="evidence" value="ECO:0007669"/>
    <property type="project" value="UniProtKB-KW"/>
</dbReference>
<evidence type="ECO:0000259" key="4">
    <source>
        <dbReference type="PROSITE" id="PS50995"/>
    </source>
</evidence>
<dbReference type="InterPro" id="IPR023187">
    <property type="entry name" value="Tscrpt_reg_MarR-type_CS"/>
</dbReference>
<dbReference type="InterPro" id="IPR036388">
    <property type="entry name" value="WH-like_DNA-bd_sf"/>
</dbReference>
<dbReference type="Gene3D" id="1.10.10.10">
    <property type="entry name" value="Winged helix-like DNA-binding domain superfamily/Winged helix DNA-binding domain"/>
    <property type="match status" value="1"/>
</dbReference>
<feature type="domain" description="HTH marR-type" evidence="4">
    <location>
        <begin position="5"/>
        <end position="140"/>
    </location>
</feature>
<sequence>MSVKERDVGQYVSRLHNEIRRELDRLAVRNQISGAQAHVLIYILVETQNRDLFQKDIEEKYSIRPSTASALLKKMIQAGLIQREPLPQDKRLKRIMPTAKAQAAQAGVFADLLTMENKLTQGIDPAALAIFFQVIEKMIANLA</sequence>
<comment type="caution">
    <text evidence="5">The sequence shown here is derived from an EMBL/GenBank/DDBJ whole genome shotgun (WGS) entry which is preliminary data.</text>
</comment>
<evidence type="ECO:0000313" key="5">
    <source>
        <dbReference type="EMBL" id="KRK39104.1"/>
    </source>
</evidence>
<reference evidence="5 6" key="1">
    <citation type="journal article" date="2015" name="Genome Announc.">
        <title>Expanding the biotechnology potential of lactobacilli through comparative genomics of 213 strains and associated genera.</title>
        <authorList>
            <person name="Sun Z."/>
            <person name="Harris H.M."/>
            <person name="McCann A."/>
            <person name="Guo C."/>
            <person name="Argimon S."/>
            <person name="Zhang W."/>
            <person name="Yang X."/>
            <person name="Jeffery I.B."/>
            <person name="Cooney J.C."/>
            <person name="Kagawa T.F."/>
            <person name="Liu W."/>
            <person name="Song Y."/>
            <person name="Salvetti E."/>
            <person name="Wrobel A."/>
            <person name="Rasinkangas P."/>
            <person name="Parkhill J."/>
            <person name="Rea M.C."/>
            <person name="O'Sullivan O."/>
            <person name="Ritari J."/>
            <person name="Douillard F.P."/>
            <person name="Paul Ross R."/>
            <person name="Yang R."/>
            <person name="Briner A.E."/>
            <person name="Felis G.E."/>
            <person name="de Vos W.M."/>
            <person name="Barrangou R."/>
            <person name="Klaenhammer T.R."/>
            <person name="Caufield P.W."/>
            <person name="Cui Y."/>
            <person name="Zhang H."/>
            <person name="O'Toole P.W."/>
        </authorList>
    </citation>
    <scope>NUCLEOTIDE SEQUENCE [LARGE SCALE GENOMIC DNA]</scope>
    <source>
        <strain evidence="5 6">DSM 20003</strain>
    </source>
</reference>
<dbReference type="PROSITE" id="PS50995">
    <property type="entry name" value="HTH_MARR_2"/>
    <property type="match status" value="1"/>
</dbReference>
<dbReference type="AlphaFoldDB" id="A0A0R1GY90"/>
<name>A0A0R1GY90_9LACO</name>
<dbReference type="InterPro" id="IPR036390">
    <property type="entry name" value="WH_DNA-bd_sf"/>
</dbReference>
<evidence type="ECO:0000313" key="6">
    <source>
        <dbReference type="Proteomes" id="UP000051461"/>
    </source>
</evidence>
<evidence type="ECO:0000256" key="1">
    <source>
        <dbReference type="ARBA" id="ARBA00023015"/>
    </source>
</evidence>
<dbReference type="Pfam" id="PF12802">
    <property type="entry name" value="MarR_2"/>
    <property type="match status" value="1"/>
</dbReference>
<dbReference type="PROSITE" id="PS01117">
    <property type="entry name" value="HTH_MARR_1"/>
    <property type="match status" value="1"/>
</dbReference>
<organism evidence="5 6">
    <name type="scientific">Loigolactobacillus bifermentans DSM 20003</name>
    <dbReference type="NCBI Taxonomy" id="1423726"/>
    <lineage>
        <taxon>Bacteria</taxon>
        <taxon>Bacillati</taxon>
        <taxon>Bacillota</taxon>
        <taxon>Bacilli</taxon>
        <taxon>Lactobacillales</taxon>
        <taxon>Lactobacillaceae</taxon>
        <taxon>Loigolactobacillus</taxon>
    </lineage>
</organism>
<keyword evidence="6" id="KW-1185">Reference proteome</keyword>
<dbReference type="RefSeq" id="WP_057904478.1">
    <property type="nucleotide sequence ID" value="NZ_AZDA01000046.1"/>
</dbReference>
<protein>
    <recommendedName>
        <fullName evidence="4">HTH marR-type domain-containing protein</fullName>
    </recommendedName>
</protein>
<dbReference type="Proteomes" id="UP000051461">
    <property type="component" value="Unassembled WGS sequence"/>
</dbReference>
<dbReference type="PANTHER" id="PTHR42756:SF1">
    <property type="entry name" value="TRANSCRIPTIONAL REPRESSOR OF EMRAB OPERON"/>
    <property type="match status" value="1"/>
</dbReference>
<dbReference type="InterPro" id="IPR000835">
    <property type="entry name" value="HTH_MarR-typ"/>
</dbReference>
<dbReference type="PANTHER" id="PTHR42756">
    <property type="entry name" value="TRANSCRIPTIONAL REGULATOR, MARR"/>
    <property type="match status" value="1"/>
</dbReference>
<keyword evidence="1" id="KW-0805">Transcription regulation</keyword>
<evidence type="ECO:0000256" key="3">
    <source>
        <dbReference type="ARBA" id="ARBA00023163"/>
    </source>
</evidence>
<keyword evidence="3" id="KW-0804">Transcription</keyword>
<proteinExistence type="predicted"/>
<keyword evidence="2" id="KW-0238">DNA-binding</keyword>
<dbReference type="SMART" id="SM00347">
    <property type="entry name" value="HTH_MARR"/>
    <property type="match status" value="1"/>
</dbReference>
<dbReference type="GO" id="GO:0003700">
    <property type="term" value="F:DNA-binding transcription factor activity"/>
    <property type="evidence" value="ECO:0007669"/>
    <property type="project" value="InterPro"/>
</dbReference>
<gene>
    <name evidence="5" type="ORF">FC07_GL002824</name>
</gene>
<evidence type="ECO:0000256" key="2">
    <source>
        <dbReference type="ARBA" id="ARBA00023125"/>
    </source>
</evidence>
<dbReference type="OrthoDB" id="2297442at2"/>
<dbReference type="STRING" id="1423726.FC07_GL002824"/>
<accession>A0A0R1GY90</accession>
<dbReference type="PATRIC" id="fig|1423726.3.peg.2933"/>